<evidence type="ECO:0000259" key="3">
    <source>
        <dbReference type="PROSITE" id="PS50102"/>
    </source>
</evidence>
<evidence type="ECO:0000256" key="1">
    <source>
        <dbReference type="PROSITE-ProRule" id="PRU00176"/>
    </source>
</evidence>
<gene>
    <name evidence="4" type="primary">TRA2B</name>
    <name evidence="4" type="ORF">H4R34_004609</name>
</gene>
<feature type="compositionally biased region" description="Basic and acidic residues" evidence="2">
    <location>
        <begin position="179"/>
        <end position="191"/>
    </location>
</feature>
<sequence>MTAGFVVPSEPLTLKDSLDQDLEKRYGKATKNRETNTTNMSWESHNDTANSGWNDARAGSPPRSPAPVSLPLPPPPPTAGRRRPSYSRSPNNRHQGSHSRSDYRHGSPARKLSRSPVPYRRPPSPRRRDDYEPRRRASPRRSPSPRSSGYHRGGPSRYSSGRRSPSPRSGGSSYRSRPRPGDDQFARRSTKENRTLGVFALSRHVTKDEIHHHFERYGPIANIVLIARQDSFKAPFAFVTFEDIRDAITARNSLNATDFMGSAIRVDYSMTNGPHAPTPGMYHGRRTNHTGGDRHYSRRYRSRSRSPRRRPYSPSRSPPRRPRHSDHRYDRY</sequence>
<dbReference type="Pfam" id="PF00076">
    <property type="entry name" value="RRM_1"/>
    <property type="match status" value="1"/>
</dbReference>
<dbReference type="InterPro" id="IPR000504">
    <property type="entry name" value="RRM_dom"/>
</dbReference>
<evidence type="ECO:0000313" key="4">
    <source>
        <dbReference type="EMBL" id="KAJ1974730.1"/>
    </source>
</evidence>
<dbReference type="SUPFAM" id="SSF54928">
    <property type="entry name" value="RNA-binding domain, RBD"/>
    <property type="match status" value="1"/>
</dbReference>
<dbReference type="PANTHER" id="PTHR48034">
    <property type="entry name" value="TRANSFORMER-2 SEX-DETERMINING PROTEIN-RELATED"/>
    <property type="match status" value="1"/>
</dbReference>
<dbReference type="Gene3D" id="3.30.70.330">
    <property type="match status" value="1"/>
</dbReference>
<dbReference type="InterPro" id="IPR012677">
    <property type="entry name" value="Nucleotide-bd_a/b_plait_sf"/>
</dbReference>
<protein>
    <submittedName>
        <fullName evidence="4">Transformer 2 beta</fullName>
    </submittedName>
</protein>
<dbReference type="AlphaFoldDB" id="A0A9W8B0B0"/>
<feature type="compositionally biased region" description="Pro residues" evidence="2">
    <location>
        <begin position="62"/>
        <end position="78"/>
    </location>
</feature>
<evidence type="ECO:0000256" key="2">
    <source>
        <dbReference type="SAM" id="MobiDB-lite"/>
    </source>
</evidence>
<feature type="compositionally biased region" description="Polar residues" evidence="2">
    <location>
        <begin position="35"/>
        <end position="53"/>
    </location>
</feature>
<dbReference type="InterPro" id="IPR035979">
    <property type="entry name" value="RBD_domain_sf"/>
</dbReference>
<accession>A0A9W8B0B0</accession>
<keyword evidence="5" id="KW-1185">Reference proteome</keyword>
<feature type="region of interest" description="Disordered" evidence="2">
    <location>
        <begin position="271"/>
        <end position="332"/>
    </location>
</feature>
<feature type="compositionally biased region" description="Basic residues" evidence="2">
    <location>
        <begin position="296"/>
        <end position="311"/>
    </location>
</feature>
<feature type="compositionally biased region" description="Low complexity" evidence="2">
    <location>
        <begin position="140"/>
        <end position="175"/>
    </location>
</feature>
<dbReference type="SMART" id="SM00360">
    <property type="entry name" value="RRM"/>
    <property type="match status" value="1"/>
</dbReference>
<feature type="compositionally biased region" description="Basic and acidic residues" evidence="2">
    <location>
        <begin position="25"/>
        <end position="34"/>
    </location>
</feature>
<dbReference type="PROSITE" id="PS50102">
    <property type="entry name" value="RRM"/>
    <property type="match status" value="1"/>
</dbReference>
<dbReference type="OrthoDB" id="439808at2759"/>
<evidence type="ECO:0000313" key="5">
    <source>
        <dbReference type="Proteomes" id="UP001151582"/>
    </source>
</evidence>
<dbReference type="InterPro" id="IPR050441">
    <property type="entry name" value="RBM"/>
</dbReference>
<dbReference type="Proteomes" id="UP001151582">
    <property type="component" value="Unassembled WGS sequence"/>
</dbReference>
<name>A0A9W8B0B0_9FUNG</name>
<comment type="caution">
    <text evidence="4">The sequence shown here is derived from an EMBL/GenBank/DDBJ whole genome shotgun (WGS) entry which is preliminary data.</text>
</comment>
<keyword evidence="1" id="KW-0694">RNA-binding</keyword>
<feature type="region of interest" description="Disordered" evidence="2">
    <location>
        <begin position="25"/>
        <end position="191"/>
    </location>
</feature>
<feature type="domain" description="RRM" evidence="3">
    <location>
        <begin position="194"/>
        <end position="271"/>
    </location>
</feature>
<reference evidence="4" key="1">
    <citation type="submission" date="2022-07" db="EMBL/GenBank/DDBJ databases">
        <title>Phylogenomic reconstructions and comparative analyses of Kickxellomycotina fungi.</title>
        <authorList>
            <person name="Reynolds N.K."/>
            <person name="Stajich J.E."/>
            <person name="Barry K."/>
            <person name="Grigoriev I.V."/>
            <person name="Crous P."/>
            <person name="Smith M.E."/>
        </authorList>
    </citation>
    <scope>NUCLEOTIDE SEQUENCE</scope>
    <source>
        <strain evidence="4">RSA 567</strain>
    </source>
</reference>
<feature type="compositionally biased region" description="Basic and acidic residues" evidence="2">
    <location>
        <begin position="126"/>
        <end position="135"/>
    </location>
</feature>
<proteinExistence type="predicted"/>
<organism evidence="4 5">
    <name type="scientific">Dimargaris verticillata</name>
    <dbReference type="NCBI Taxonomy" id="2761393"/>
    <lineage>
        <taxon>Eukaryota</taxon>
        <taxon>Fungi</taxon>
        <taxon>Fungi incertae sedis</taxon>
        <taxon>Zoopagomycota</taxon>
        <taxon>Kickxellomycotina</taxon>
        <taxon>Dimargaritomycetes</taxon>
        <taxon>Dimargaritales</taxon>
        <taxon>Dimargaritaceae</taxon>
        <taxon>Dimargaris</taxon>
    </lineage>
</organism>
<dbReference type="EMBL" id="JANBQB010000615">
    <property type="protein sequence ID" value="KAJ1974730.1"/>
    <property type="molecule type" value="Genomic_DNA"/>
</dbReference>
<dbReference type="GO" id="GO:0003723">
    <property type="term" value="F:RNA binding"/>
    <property type="evidence" value="ECO:0007669"/>
    <property type="project" value="UniProtKB-UniRule"/>
</dbReference>